<dbReference type="GO" id="GO:0005886">
    <property type="term" value="C:plasma membrane"/>
    <property type="evidence" value="ECO:0007669"/>
    <property type="project" value="TreeGrafter"/>
</dbReference>
<reference evidence="2 3" key="1">
    <citation type="submission" date="2018-04" db="EMBL/GenBank/DDBJ databases">
        <title>Pararhodobacter oceanense sp. nov., isolated from marine intertidal sediment.</title>
        <authorList>
            <person name="Wang X.-L."/>
            <person name="Du Z.-J."/>
        </authorList>
    </citation>
    <scope>NUCLEOTIDE SEQUENCE [LARGE SCALE GENOMIC DNA]</scope>
    <source>
        <strain evidence="2 3">AM505</strain>
    </source>
</reference>
<accession>A0A2T8HT64</accession>
<evidence type="ECO:0000313" key="3">
    <source>
        <dbReference type="Proteomes" id="UP000245911"/>
    </source>
</evidence>
<feature type="transmembrane region" description="Helical" evidence="1">
    <location>
        <begin position="106"/>
        <end position="126"/>
    </location>
</feature>
<dbReference type="GO" id="GO:0019645">
    <property type="term" value="P:anaerobic electron transport chain"/>
    <property type="evidence" value="ECO:0007669"/>
    <property type="project" value="InterPro"/>
</dbReference>
<dbReference type="AlphaFoldDB" id="A0A2T8HT64"/>
<dbReference type="PANTHER" id="PTHR38095:SF1">
    <property type="entry name" value="ANAEROBIC DIMETHYL SULFOXIDE REDUCTASE CHAIN YNFH"/>
    <property type="match status" value="1"/>
</dbReference>
<keyword evidence="3" id="KW-1185">Reference proteome</keyword>
<dbReference type="InterPro" id="IPR007059">
    <property type="entry name" value="DmsC"/>
</dbReference>
<evidence type="ECO:0000256" key="1">
    <source>
        <dbReference type="SAM" id="Phobius"/>
    </source>
</evidence>
<feature type="transmembrane region" description="Helical" evidence="1">
    <location>
        <begin position="257"/>
        <end position="276"/>
    </location>
</feature>
<feature type="transmembrane region" description="Helical" evidence="1">
    <location>
        <begin position="80"/>
        <end position="100"/>
    </location>
</feature>
<keyword evidence="1" id="KW-0812">Transmembrane</keyword>
<dbReference type="GO" id="GO:0009389">
    <property type="term" value="F:dimethyl sulfoxide reductase activity"/>
    <property type="evidence" value="ECO:0007669"/>
    <property type="project" value="TreeGrafter"/>
</dbReference>
<feature type="transmembrane region" description="Helical" evidence="1">
    <location>
        <begin position="230"/>
        <end position="251"/>
    </location>
</feature>
<dbReference type="OrthoDB" id="5520897at2"/>
<protein>
    <submittedName>
        <fullName evidence="2">Dibenzothiophene desulfurase</fullName>
    </submittedName>
</protein>
<proteinExistence type="predicted"/>
<dbReference type="Proteomes" id="UP000245911">
    <property type="component" value="Unassembled WGS sequence"/>
</dbReference>
<sequence>MHPAPSIIAFSVLSGLGLGLLAFLGLGVAMPTGWAAFFWFGLGYALILIGLAASAFHLGRPERALKAFSQWRTSWLSREAVLAVAALLFIAPHAAGLVFFGQPLVGFGVIGGVLCLQTVLATAMIYAQLRSIPRWNHWSGPAVFILAALTGGALLTGMVMAAQLLLAWLALTLVANWLLGDRQFVKSGTTLGSATGLGARGAVRQFEPPHTGQNYLLREMVYVVGRKHALVLRVLTLVLACLVPSLMLWIAPMSITALVAATVIHTLGMFTARWLFFAQAEHVVGLYYGAHQSA</sequence>
<organism evidence="2 3">
    <name type="scientific">Pararhodobacter oceanensis</name>
    <dbReference type="NCBI Taxonomy" id="2172121"/>
    <lineage>
        <taxon>Bacteria</taxon>
        <taxon>Pseudomonadati</taxon>
        <taxon>Pseudomonadota</taxon>
        <taxon>Alphaproteobacteria</taxon>
        <taxon>Rhodobacterales</taxon>
        <taxon>Paracoccaceae</taxon>
        <taxon>Pararhodobacter</taxon>
    </lineage>
</organism>
<dbReference type="PANTHER" id="PTHR38095">
    <property type="entry name" value="ANAEROBIC DIMETHYL SULFOXIDE REDUCTASE CHAIN YNFH"/>
    <property type="match status" value="1"/>
</dbReference>
<keyword evidence="1" id="KW-1133">Transmembrane helix</keyword>
<feature type="transmembrane region" description="Helical" evidence="1">
    <location>
        <begin position="7"/>
        <end position="30"/>
    </location>
</feature>
<feature type="transmembrane region" description="Helical" evidence="1">
    <location>
        <begin position="161"/>
        <end position="179"/>
    </location>
</feature>
<gene>
    <name evidence="2" type="ORF">DDE20_10285</name>
</gene>
<feature type="transmembrane region" description="Helical" evidence="1">
    <location>
        <begin position="138"/>
        <end position="155"/>
    </location>
</feature>
<dbReference type="RefSeq" id="WP_116558416.1">
    <property type="nucleotide sequence ID" value="NZ_QDKM01000004.1"/>
</dbReference>
<keyword evidence="1" id="KW-0472">Membrane</keyword>
<comment type="caution">
    <text evidence="2">The sequence shown here is derived from an EMBL/GenBank/DDBJ whole genome shotgun (WGS) entry which is preliminary data.</text>
</comment>
<dbReference type="EMBL" id="QDKM01000004">
    <property type="protein sequence ID" value="PVH28583.1"/>
    <property type="molecule type" value="Genomic_DNA"/>
</dbReference>
<dbReference type="GO" id="GO:0009390">
    <property type="term" value="C:dimethyl sulfoxide reductase complex"/>
    <property type="evidence" value="ECO:0007669"/>
    <property type="project" value="TreeGrafter"/>
</dbReference>
<evidence type="ECO:0000313" key="2">
    <source>
        <dbReference type="EMBL" id="PVH28583.1"/>
    </source>
</evidence>
<dbReference type="Pfam" id="PF04976">
    <property type="entry name" value="DmsC"/>
    <property type="match status" value="1"/>
</dbReference>
<name>A0A2T8HT64_9RHOB</name>
<feature type="transmembrane region" description="Helical" evidence="1">
    <location>
        <begin position="36"/>
        <end position="59"/>
    </location>
</feature>